<comment type="function">
    <text evidence="2">Antitoxin component of a type II toxin-antitoxin (TA) system.</text>
</comment>
<sequence>MGKQVGMAEFKANCTRLLREVSESGEPITVTVRGKVVAVVSAPVEEKRAPLKSAFGMLRSDRYRFDMDPSEPAADPADWEANNPAELYREP</sequence>
<organism evidence="4 5">
    <name type="scientific">Sphingomonas aracearum</name>
    <dbReference type="NCBI Taxonomy" id="2283317"/>
    <lineage>
        <taxon>Bacteria</taxon>
        <taxon>Pseudomonadati</taxon>
        <taxon>Pseudomonadota</taxon>
        <taxon>Alphaproteobacteria</taxon>
        <taxon>Sphingomonadales</taxon>
        <taxon>Sphingomonadaceae</taxon>
        <taxon>Sphingomonas</taxon>
    </lineage>
</organism>
<reference evidence="4 5" key="1">
    <citation type="submission" date="2018-07" db="EMBL/GenBank/DDBJ databases">
        <title>a novel species of Sphingomonas isolated from the rhizosphere soil of Araceae plant.</title>
        <authorList>
            <person name="Zhiyong W."/>
            <person name="Qinglan Z."/>
            <person name="Zhiwei F."/>
            <person name="Ding X."/>
            <person name="Gejiao W."/>
            <person name="Shixue Z."/>
        </authorList>
    </citation>
    <scope>NUCLEOTIDE SEQUENCE [LARGE SCALE GENOMIC DNA]</scope>
    <source>
        <strain evidence="4 5">WZY 27</strain>
    </source>
</reference>
<keyword evidence="5" id="KW-1185">Reference proteome</keyword>
<feature type="region of interest" description="Disordered" evidence="3">
    <location>
        <begin position="66"/>
        <end position="91"/>
    </location>
</feature>
<dbReference type="Pfam" id="PF02604">
    <property type="entry name" value="PhdYeFM_antitox"/>
    <property type="match status" value="1"/>
</dbReference>
<accession>A0A369VVL0</accession>
<evidence type="ECO:0000256" key="1">
    <source>
        <dbReference type="ARBA" id="ARBA00009981"/>
    </source>
</evidence>
<dbReference type="EMBL" id="QQNB01000002">
    <property type="protein sequence ID" value="RDE06123.1"/>
    <property type="molecule type" value="Genomic_DNA"/>
</dbReference>
<dbReference type="AlphaFoldDB" id="A0A369VVL0"/>
<evidence type="ECO:0000256" key="2">
    <source>
        <dbReference type="RuleBase" id="RU362080"/>
    </source>
</evidence>
<dbReference type="OrthoDB" id="963455at2"/>
<evidence type="ECO:0000313" key="5">
    <source>
        <dbReference type="Proteomes" id="UP000253918"/>
    </source>
</evidence>
<proteinExistence type="inferred from homology"/>
<dbReference type="NCBIfam" id="TIGR01552">
    <property type="entry name" value="phd_fam"/>
    <property type="match status" value="1"/>
</dbReference>
<name>A0A369VVL0_9SPHN</name>
<dbReference type="Gene3D" id="3.40.1620.10">
    <property type="entry name" value="YefM-like domain"/>
    <property type="match status" value="1"/>
</dbReference>
<comment type="similarity">
    <text evidence="1 2">Belongs to the phD/YefM antitoxin family.</text>
</comment>
<dbReference type="SUPFAM" id="SSF143120">
    <property type="entry name" value="YefM-like"/>
    <property type="match status" value="1"/>
</dbReference>
<protein>
    <recommendedName>
        <fullName evidence="2">Antitoxin</fullName>
    </recommendedName>
</protein>
<dbReference type="InterPro" id="IPR036165">
    <property type="entry name" value="YefM-like_sf"/>
</dbReference>
<dbReference type="InterPro" id="IPR006442">
    <property type="entry name" value="Antitoxin_Phd/YefM"/>
</dbReference>
<evidence type="ECO:0000313" key="4">
    <source>
        <dbReference type="EMBL" id="RDE06123.1"/>
    </source>
</evidence>
<evidence type="ECO:0000256" key="3">
    <source>
        <dbReference type="SAM" id="MobiDB-lite"/>
    </source>
</evidence>
<dbReference type="Proteomes" id="UP000253918">
    <property type="component" value="Unassembled WGS sequence"/>
</dbReference>
<gene>
    <name evidence="4" type="ORF">DVW87_10480</name>
</gene>
<comment type="caution">
    <text evidence="4">The sequence shown here is derived from an EMBL/GenBank/DDBJ whole genome shotgun (WGS) entry which is preliminary data.</text>
</comment>